<sequence length="311" mass="34918">MLRGSTLPSNPTRPANLRTKPLSLSQERRLVAYLDNEFLQLTRGYKKRTEQTTTVPTLHKYITYARRLLAFILQIPPLDPSTSLRIQYMLRLTGDVLSAIVGYKLSPRAPPKGNYNEQVDRREETQSEEDEEPRDYTSALRELLDWLDDLDQAWLAVLQNQIWDPDAGEGVDLILEVEIANGEDTGSSSTEGENGHASKQTQLKSTPISQTDITRLRSLLVTSIANLEEWLSDPGKGGRDNTTDAREEDDVSGMLERLGVLDEFDDLFGRTMDFLSGFGGGFALEPETIVKGDDEEDEEADMVEVVTNEYS</sequence>
<dbReference type="Proteomes" id="UP000008493">
    <property type="component" value="Unassembled WGS sequence"/>
</dbReference>
<proteinExistence type="predicted"/>
<dbReference type="RefSeq" id="XP_007334400.1">
    <property type="nucleotide sequence ID" value="XM_007334338.1"/>
</dbReference>
<dbReference type="eggNOG" id="ENOG502SA9H">
    <property type="taxonomic scope" value="Eukaryota"/>
</dbReference>
<evidence type="ECO:0000313" key="3">
    <source>
        <dbReference type="Proteomes" id="UP000008493"/>
    </source>
</evidence>
<gene>
    <name evidence="2" type="ORF">AGABI1DRAFT_65111</name>
</gene>
<accession>K5WVZ4</accession>
<feature type="compositionally biased region" description="Polar residues" evidence="1">
    <location>
        <begin position="1"/>
        <end position="13"/>
    </location>
</feature>
<feature type="region of interest" description="Disordered" evidence="1">
    <location>
        <begin position="1"/>
        <end position="20"/>
    </location>
</feature>
<reference evidence="3" key="1">
    <citation type="journal article" date="2012" name="Proc. Natl. Acad. Sci. U.S.A.">
        <title>Genome sequence of the button mushroom Agaricus bisporus reveals mechanisms governing adaptation to a humic-rich ecological niche.</title>
        <authorList>
            <person name="Morin E."/>
            <person name="Kohler A."/>
            <person name="Baker A.R."/>
            <person name="Foulongne-Oriol M."/>
            <person name="Lombard V."/>
            <person name="Nagy L.G."/>
            <person name="Ohm R.A."/>
            <person name="Patyshakuliyeva A."/>
            <person name="Brun A."/>
            <person name="Aerts A.L."/>
            <person name="Bailey A.M."/>
            <person name="Billette C."/>
            <person name="Coutinho P.M."/>
            <person name="Deakin G."/>
            <person name="Doddapaneni H."/>
            <person name="Floudas D."/>
            <person name="Grimwood J."/>
            <person name="Hilden K."/>
            <person name="Kuees U."/>
            <person name="LaButti K.M."/>
            <person name="Lapidus A."/>
            <person name="Lindquist E.A."/>
            <person name="Lucas S.M."/>
            <person name="Murat C."/>
            <person name="Riley R.W."/>
            <person name="Salamov A.A."/>
            <person name="Schmutz J."/>
            <person name="Subramanian V."/>
            <person name="Woesten H.A.B."/>
            <person name="Xu J."/>
            <person name="Eastwood D.C."/>
            <person name="Foster G.D."/>
            <person name="Sonnenberg A.S."/>
            <person name="Cullen D."/>
            <person name="de Vries R.P."/>
            <person name="Lundell T."/>
            <person name="Hibbett D.S."/>
            <person name="Henrissat B."/>
            <person name="Burton K.S."/>
            <person name="Kerrigan R.W."/>
            <person name="Challen M.P."/>
            <person name="Grigoriev I.V."/>
            <person name="Martin F."/>
        </authorList>
    </citation>
    <scope>NUCLEOTIDE SEQUENCE [LARGE SCALE GENOMIC DNA]</scope>
    <source>
        <strain evidence="3">JB137-S8 / ATCC MYA-4627 / FGSC 10392</strain>
    </source>
</reference>
<dbReference type="InParanoid" id="K5WVZ4"/>
<dbReference type="OrthoDB" id="2574879at2759"/>
<dbReference type="AlphaFoldDB" id="K5WVZ4"/>
<dbReference type="EMBL" id="JH971423">
    <property type="protein sequence ID" value="EKM74963.1"/>
    <property type="molecule type" value="Genomic_DNA"/>
</dbReference>
<organism evidence="2 3">
    <name type="scientific">Agaricus bisporus var. burnettii (strain JB137-S8 / ATCC MYA-4627 / FGSC 10392)</name>
    <name type="common">White button mushroom</name>
    <dbReference type="NCBI Taxonomy" id="597362"/>
    <lineage>
        <taxon>Eukaryota</taxon>
        <taxon>Fungi</taxon>
        <taxon>Dikarya</taxon>
        <taxon>Basidiomycota</taxon>
        <taxon>Agaricomycotina</taxon>
        <taxon>Agaricomycetes</taxon>
        <taxon>Agaricomycetidae</taxon>
        <taxon>Agaricales</taxon>
        <taxon>Agaricineae</taxon>
        <taxon>Agaricaceae</taxon>
        <taxon>Agaricus</taxon>
    </lineage>
</organism>
<feature type="region of interest" description="Disordered" evidence="1">
    <location>
        <begin position="183"/>
        <end position="206"/>
    </location>
</feature>
<dbReference type="OMA" id="HASKQTQ"/>
<protein>
    <submittedName>
        <fullName evidence="2">Uncharacterized protein</fullName>
    </submittedName>
</protein>
<keyword evidence="3" id="KW-1185">Reference proteome</keyword>
<dbReference type="KEGG" id="abp:AGABI1DRAFT65111"/>
<name>K5WVZ4_AGABU</name>
<dbReference type="STRING" id="597362.K5WVZ4"/>
<dbReference type="GeneID" id="18830521"/>
<dbReference type="HOGENOM" id="CLU_071087_0_0_1"/>
<evidence type="ECO:0000256" key="1">
    <source>
        <dbReference type="SAM" id="MobiDB-lite"/>
    </source>
</evidence>
<feature type="compositionally biased region" description="Polar residues" evidence="1">
    <location>
        <begin position="184"/>
        <end position="206"/>
    </location>
</feature>
<evidence type="ECO:0000313" key="2">
    <source>
        <dbReference type="EMBL" id="EKM74963.1"/>
    </source>
</evidence>
<feature type="region of interest" description="Disordered" evidence="1">
    <location>
        <begin position="109"/>
        <end position="135"/>
    </location>
</feature>